<dbReference type="PANTHER" id="PTHR42994">
    <property type="entry name" value="PEPTIDASE T"/>
    <property type="match status" value="1"/>
</dbReference>
<dbReference type="Gene3D" id="3.40.630.10">
    <property type="entry name" value="Zn peptidases"/>
    <property type="match status" value="1"/>
</dbReference>
<feature type="binding site" evidence="9">
    <location>
        <position position="85"/>
    </location>
    <ligand>
        <name>Zn(2+)</name>
        <dbReference type="ChEBI" id="CHEBI:29105"/>
        <label>1</label>
    </ligand>
</feature>
<evidence type="ECO:0000256" key="9">
    <source>
        <dbReference type="PIRSR" id="PIRSR037215-2"/>
    </source>
</evidence>
<feature type="binding site" evidence="9">
    <location>
        <position position="388"/>
    </location>
    <ligand>
        <name>Zn(2+)</name>
        <dbReference type="ChEBI" id="CHEBI:29105"/>
        <label>2</label>
    </ligand>
</feature>
<dbReference type="NCBIfam" id="NF009920">
    <property type="entry name" value="PRK13381.1"/>
    <property type="match status" value="1"/>
</dbReference>
<dbReference type="CDD" id="cd03892">
    <property type="entry name" value="M20_peptT"/>
    <property type="match status" value="1"/>
</dbReference>
<dbReference type="SUPFAM" id="SSF53187">
    <property type="entry name" value="Zn-dependent exopeptidases"/>
    <property type="match status" value="1"/>
</dbReference>
<feature type="binding site" evidence="9">
    <location>
        <position position="148"/>
    </location>
    <ligand>
        <name>Zn(2+)</name>
        <dbReference type="ChEBI" id="CHEBI:29105"/>
        <label>1</label>
    </ligand>
</feature>
<keyword evidence="11" id="KW-0031">Aminopeptidase</keyword>
<dbReference type="InterPro" id="IPR010161">
    <property type="entry name" value="Peptidase_M20B"/>
</dbReference>
<dbReference type="NCBIfam" id="TIGR01882">
    <property type="entry name" value="peptidase-T"/>
    <property type="match status" value="1"/>
</dbReference>
<evidence type="ECO:0000259" key="10">
    <source>
        <dbReference type="Pfam" id="PF07687"/>
    </source>
</evidence>
<dbReference type="NCBIfam" id="NF003976">
    <property type="entry name" value="PRK05469.1"/>
    <property type="match status" value="1"/>
</dbReference>
<dbReference type="SUPFAM" id="SSF55031">
    <property type="entry name" value="Bacterial exopeptidase dimerisation domain"/>
    <property type="match status" value="1"/>
</dbReference>
<gene>
    <name evidence="11" type="primary">pepT</name>
    <name evidence="11" type="ORF">EZ456_00725</name>
</gene>
<dbReference type="PIRSF" id="PIRSF037215">
    <property type="entry name" value="Peptidase_M20B"/>
    <property type="match status" value="1"/>
</dbReference>
<dbReference type="Pfam" id="PF01546">
    <property type="entry name" value="Peptidase_M20"/>
    <property type="match status" value="1"/>
</dbReference>
<dbReference type="Proteomes" id="UP000293925">
    <property type="component" value="Unassembled WGS sequence"/>
</dbReference>
<evidence type="ECO:0000256" key="6">
    <source>
        <dbReference type="ARBA" id="ARBA00023049"/>
    </source>
</evidence>
<evidence type="ECO:0000256" key="4">
    <source>
        <dbReference type="ARBA" id="ARBA00022801"/>
    </source>
</evidence>
<keyword evidence="12" id="KW-1185">Reference proteome</keyword>
<feature type="binding site" evidence="9">
    <location>
        <position position="148"/>
    </location>
    <ligand>
        <name>Zn(2+)</name>
        <dbReference type="ChEBI" id="CHEBI:29105"/>
        <label>2</label>
    </ligand>
</feature>
<keyword evidence="2" id="KW-0645">Protease</keyword>
<dbReference type="Gene3D" id="3.30.70.360">
    <property type="match status" value="1"/>
</dbReference>
<evidence type="ECO:0000256" key="5">
    <source>
        <dbReference type="ARBA" id="ARBA00022833"/>
    </source>
</evidence>
<evidence type="ECO:0000313" key="11">
    <source>
        <dbReference type="EMBL" id="TCD29571.1"/>
    </source>
</evidence>
<dbReference type="Pfam" id="PF07687">
    <property type="entry name" value="M20_dimer"/>
    <property type="match status" value="1"/>
</dbReference>
<reference evidence="11 12" key="1">
    <citation type="submission" date="2019-02" db="EMBL/GenBank/DDBJ databases">
        <title>Pedobacter sp. RP-3-21 sp. nov., isolated from Arctic soil.</title>
        <authorList>
            <person name="Dahal R.H."/>
        </authorList>
    </citation>
    <scope>NUCLEOTIDE SEQUENCE [LARGE SCALE GENOMIC DNA]</scope>
    <source>
        <strain evidence="11 12">RP-3-21</strain>
    </source>
</reference>
<dbReference type="OrthoDB" id="9804934at2"/>
<dbReference type="EC" id="3.4.11.4" evidence="7"/>
<keyword evidence="6" id="KW-0482">Metalloprotease</keyword>
<evidence type="ECO:0000256" key="7">
    <source>
        <dbReference type="NCBIfam" id="TIGR01882"/>
    </source>
</evidence>
<dbReference type="GO" id="GO:0006518">
    <property type="term" value="P:peptide metabolic process"/>
    <property type="evidence" value="ECO:0007669"/>
    <property type="project" value="InterPro"/>
</dbReference>
<dbReference type="RefSeq" id="WP_131526404.1">
    <property type="nucleotide sequence ID" value="NZ_SJSO01000001.1"/>
</dbReference>
<feature type="active site" evidence="8">
    <location>
        <position position="87"/>
    </location>
</feature>
<dbReference type="GO" id="GO:0008237">
    <property type="term" value="F:metallopeptidase activity"/>
    <property type="evidence" value="ECO:0007669"/>
    <property type="project" value="UniProtKB-KW"/>
</dbReference>
<dbReference type="InterPro" id="IPR036264">
    <property type="entry name" value="Bact_exopeptidase_dim_dom"/>
</dbReference>
<dbReference type="InterPro" id="IPR001261">
    <property type="entry name" value="ArgE/DapE_CS"/>
</dbReference>
<keyword evidence="3 9" id="KW-0479">Metal-binding</keyword>
<dbReference type="PROSITE" id="PS00759">
    <property type="entry name" value="ARGE_DAPE_CPG2_2"/>
    <property type="match status" value="1"/>
</dbReference>
<evidence type="ECO:0000256" key="8">
    <source>
        <dbReference type="PIRSR" id="PIRSR037215-1"/>
    </source>
</evidence>
<evidence type="ECO:0000256" key="2">
    <source>
        <dbReference type="ARBA" id="ARBA00022670"/>
    </source>
</evidence>
<feature type="binding site" evidence="9">
    <location>
        <position position="205"/>
    </location>
    <ligand>
        <name>Zn(2+)</name>
        <dbReference type="ChEBI" id="CHEBI:29105"/>
        <label>1</label>
    </ligand>
</feature>
<accession>A0A4R0QBA7</accession>
<proteinExistence type="inferred from homology"/>
<dbReference type="InterPro" id="IPR011650">
    <property type="entry name" value="Peptidase_M20_dimer"/>
</dbReference>
<sequence length="417" mass="46183">MSTYTNFNKSLEQRFIKYAKIDTQSDPNSPTCPSTLKQKNLGKVLVQELLEIGISDAEMDDNGYVYGTIPSNTNKQLPVIFFCSHMDTSPDCSGENVKPIIHDNYQGQDLILPDDHNIVIKLSEHKDLKYQIGNDIITASGTTLLGADNKAGLAEIMEAAAFLMKNPEVKHGTIKLLFTPDEEIGRGVDKADLKKLGADFGYTIDGETLGSIEDETFSADGATLKIYGVSTHPGFAKGKMESAIKILAEILDALPKDILTPEATHQKEGFIHPVSMHGQVEETEAQFIIRDFTDEKLAEHGAFLEETIKKVMAKYPKSTYKLNIKAQYRNMKQVLDQHPKIVQYGIEAIERAGVVAKQQSIRGGTDGSRLSYMGLPCPNIFAGEHAFHSKQEWVSVQDMEKAVQTIINIACIWEEKG</sequence>
<dbReference type="PANTHER" id="PTHR42994:SF1">
    <property type="entry name" value="PEPTIDASE T"/>
    <property type="match status" value="1"/>
</dbReference>
<comment type="caution">
    <text evidence="11">The sequence shown here is derived from an EMBL/GenBank/DDBJ whole genome shotgun (WGS) entry which is preliminary data.</text>
</comment>
<comment type="similarity">
    <text evidence="1">Belongs to the peptidase M20B family.</text>
</comment>
<evidence type="ECO:0000313" key="12">
    <source>
        <dbReference type="Proteomes" id="UP000293925"/>
    </source>
</evidence>
<feature type="active site" description="Proton acceptor" evidence="8">
    <location>
        <position position="182"/>
    </location>
</feature>
<dbReference type="AlphaFoldDB" id="A0A4R0QBA7"/>
<evidence type="ECO:0000256" key="1">
    <source>
        <dbReference type="ARBA" id="ARBA00009692"/>
    </source>
</evidence>
<feature type="binding site" evidence="9">
    <location>
        <position position="183"/>
    </location>
    <ligand>
        <name>Zn(2+)</name>
        <dbReference type="ChEBI" id="CHEBI:29105"/>
        <label>2</label>
    </ligand>
</feature>
<protein>
    <recommendedName>
        <fullName evidence="7">Peptidase T</fullName>
        <ecNumber evidence="7">3.4.11.4</ecNumber>
    </recommendedName>
</protein>
<dbReference type="GO" id="GO:0006508">
    <property type="term" value="P:proteolysis"/>
    <property type="evidence" value="ECO:0007669"/>
    <property type="project" value="UniProtKB-UniRule"/>
</dbReference>
<organism evidence="11 12">
    <name type="scientific">Pedobacter psychrodurus</name>
    <dbReference type="NCBI Taxonomy" id="2530456"/>
    <lineage>
        <taxon>Bacteria</taxon>
        <taxon>Pseudomonadati</taxon>
        <taxon>Bacteroidota</taxon>
        <taxon>Sphingobacteriia</taxon>
        <taxon>Sphingobacteriales</taxon>
        <taxon>Sphingobacteriaceae</taxon>
        <taxon>Pedobacter</taxon>
    </lineage>
</organism>
<name>A0A4R0QBA7_9SPHI</name>
<keyword evidence="4 11" id="KW-0378">Hydrolase</keyword>
<dbReference type="EMBL" id="SJSO01000001">
    <property type="protein sequence ID" value="TCD29571.1"/>
    <property type="molecule type" value="Genomic_DNA"/>
</dbReference>
<keyword evidence="5 9" id="KW-0862">Zinc</keyword>
<comment type="cofactor">
    <cofactor evidence="9">
        <name>Zn(2+)</name>
        <dbReference type="ChEBI" id="CHEBI:29105"/>
    </cofactor>
    <text evidence="9">Binds 2 Zn(2+) ions per subunit.</text>
</comment>
<dbReference type="GO" id="GO:0008270">
    <property type="term" value="F:zinc ion binding"/>
    <property type="evidence" value="ECO:0007669"/>
    <property type="project" value="InterPro"/>
</dbReference>
<dbReference type="InterPro" id="IPR002933">
    <property type="entry name" value="Peptidase_M20"/>
</dbReference>
<feature type="domain" description="Peptidase M20 dimerisation" evidence="10">
    <location>
        <begin position="216"/>
        <end position="315"/>
    </location>
</feature>
<dbReference type="GO" id="GO:0005829">
    <property type="term" value="C:cytosol"/>
    <property type="evidence" value="ECO:0007669"/>
    <property type="project" value="TreeGrafter"/>
</dbReference>
<evidence type="ECO:0000256" key="3">
    <source>
        <dbReference type="ARBA" id="ARBA00022723"/>
    </source>
</evidence>
<dbReference type="GO" id="GO:0045148">
    <property type="term" value="F:tripeptide aminopeptidase activity"/>
    <property type="evidence" value="ECO:0007669"/>
    <property type="project" value="UniProtKB-UniRule"/>
</dbReference>